<reference evidence="2" key="1">
    <citation type="submission" date="2021-05" db="UniProtKB">
        <authorList>
            <consortium name="EnsemblPlants"/>
        </authorList>
    </citation>
    <scope>IDENTIFICATION</scope>
    <source>
        <strain evidence="2">subsp. malaccensis</strain>
    </source>
</reference>
<dbReference type="EnsemblPlants" id="Ma06_t12940.1">
    <property type="protein sequence ID" value="Ma06_p12940.1"/>
    <property type="gene ID" value="Ma06_g12940"/>
</dbReference>
<dbReference type="InterPro" id="IPR036397">
    <property type="entry name" value="RNaseH_sf"/>
</dbReference>
<dbReference type="InterPro" id="IPR001584">
    <property type="entry name" value="Integrase_cat-core"/>
</dbReference>
<dbReference type="InParanoid" id="A0A804JFN3"/>
<organism evidence="2 3">
    <name type="scientific">Musa acuminata subsp. malaccensis</name>
    <name type="common">Wild banana</name>
    <name type="synonym">Musa malaccensis</name>
    <dbReference type="NCBI Taxonomy" id="214687"/>
    <lineage>
        <taxon>Eukaryota</taxon>
        <taxon>Viridiplantae</taxon>
        <taxon>Streptophyta</taxon>
        <taxon>Embryophyta</taxon>
        <taxon>Tracheophyta</taxon>
        <taxon>Spermatophyta</taxon>
        <taxon>Magnoliopsida</taxon>
        <taxon>Liliopsida</taxon>
        <taxon>Zingiberales</taxon>
        <taxon>Musaceae</taxon>
        <taxon>Musa</taxon>
    </lineage>
</organism>
<evidence type="ECO:0000313" key="2">
    <source>
        <dbReference type="EnsemblPlants" id="Ma06_p12940.1"/>
    </source>
</evidence>
<name>A0A804JFN3_MUSAM</name>
<dbReference type="Proteomes" id="UP000012960">
    <property type="component" value="Unplaced"/>
</dbReference>
<feature type="domain" description="Integrase catalytic" evidence="1">
    <location>
        <begin position="121"/>
        <end position="213"/>
    </location>
</feature>
<protein>
    <recommendedName>
        <fullName evidence="1">Integrase catalytic domain-containing protein</fullName>
    </recommendedName>
</protein>
<dbReference type="GO" id="GO:0015074">
    <property type="term" value="P:DNA integration"/>
    <property type="evidence" value="ECO:0007669"/>
    <property type="project" value="InterPro"/>
</dbReference>
<keyword evidence="3" id="KW-1185">Reference proteome</keyword>
<dbReference type="Gramene" id="Ma06_t12940.1">
    <property type="protein sequence ID" value="Ma06_p12940.1"/>
    <property type="gene ID" value="Ma06_g12940"/>
</dbReference>
<dbReference type="AlphaFoldDB" id="A0A804JFN3"/>
<dbReference type="GO" id="GO:0003676">
    <property type="term" value="F:nucleic acid binding"/>
    <property type="evidence" value="ECO:0007669"/>
    <property type="project" value="InterPro"/>
</dbReference>
<proteinExistence type="predicted"/>
<dbReference type="Gene3D" id="3.30.420.10">
    <property type="entry name" value="Ribonuclease H-like superfamily/Ribonuclease H"/>
    <property type="match status" value="1"/>
</dbReference>
<dbReference type="SUPFAM" id="SSF53098">
    <property type="entry name" value="Ribonuclease H-like"/>
    <property type="match status" value="1"/>
</dbReference>
<sequence length="342" mass="39052">MQVDAIYVLTDSQLVAEQLSDGYEAREPTMVKYLAKVQEMLRFKRDGIFPTDEASAQRIRRTQAWYSEVNGRLYKRSFSHPLLWCLGPEEAHTVLAEDHEGICGEHIAGHTLAYKILRQGAIVTDNRSQFASTRFREFCASYGIQLMFTSVAHPQTNGLAEVTNRSILDGLRRRVTAAQSAWVEELPSILWSLRTTSKIMTGESPYSLSYGTEAILPPEVVFPTPQAEKYDEEASARGLRAGLDLIEERRADAHLKDLSYKRAVARIYNRKVRPRPIKLGDLVLRRIEVGDPTRTHDKLVANWEGPYRVIDVVRLRTYRLATTEGCPLPRTWNVRNLKKFFV</sequence>
<dbReference type="PROSITE" id="PS50994">
    <property type="entry name" value="INTEGRASE"/>
    <property type="match status" value="1"/>
</dbReference>
<dbReference type="PANTHER" id="PTHR48475">
    <property type="entry name" value="RIBONUCLEASE H"/>
    <property type="match status" value="1"/>
</dbReference>
<evidence type="ECO:0000313" key="3">
    <source>
        <dbReference type="Proteomes" id="UP000012960"/>
    </source>
</evidence>
<accession>A0A804JFN3</accession>
<evidence type="ECO:0000259" key="1">
    <source>
        <dbReference type="PROSITE" id="PS50994"/>
    </source>
</evidence>
<dbReference type="InterPro" id="IPR012337">
    <property type="entry name" value="RNaseH-like_sf"/>
</dbReference>
<dbReference type="FunCoup" id="A0A804JFN3">
    <property type="interactions" value="4"/>
</dbReference>
<dbReference type="PANTHER" id="PTHR48475:SF2">
    <property type="entry name" value="RIBONUCLEASE H"/>
    <property type="match status" value="1"/>
</dbReference>
<dbReference type="OMA" id="EDHEGIC"/>